<dbReference type="EMBL" id="DQ084247">
    <property type="protein sequence ID" value="AAY96680.1"/>
    <property type="molecule type" value="Genomic_DNA"/>
</dbReference>
<dbReference type="InterPro" id="IPR011059">
    <property type="entry name" value="Metal-dep_hydrolase_composite"/>
</dbReference>
<dbReference type="Gene3D" id="2.30.40.10">
    <property type="entry name" value="Urease, subunit C, domain 1"/>
    <property type="match status" value="2"/>
</dbReference>
<dbReference type="InterPro" id="IPR050378">
    <property type="entry name" value="Metallo-dep_Hydrolases_sf"/>
</dbReference>
<dbReference type="SUPFAM" id="SSF51338">
    <property type="entry name" value="Composite domain of metallo-dependent hydrolases"/>
    <property type="match status" value="2"/>
</dbReference>
<dbReference type="InterPro" id="IPR013108">
    <property type="entry name" value="Amidohydro_3"/>
</dbReference>
<reference evidence="2" key="1">
    <citation type="journal article" date="2005" name="Appl. Environ. Microbiol.">
        <title>Highly divergent genes for methanopterin-linked C1 transfer reactions in Lake Washington, assessed via metagenomic analysis and mRNA detection.</title>
        <authorList>
            <person name="Kalyuzhnaya M.G."/>
            <person name="Bowerman S."/>
            <person name="Nercessian O."/>
            <person name="Lidstrom M.E."/>
            <person name="Chistoserdova L."/>
        </authorList>
    </citation>
    <scope>NUCLEOTIDE SEQUENCE</scope>
</reference>
<dbReference type="InterPro" id="IPR012027">
    <property type="entry name" value="Formylmethanofuran_DH_asu"/>
</dbReference>
<keyword evidence="2" id="KW-0808">Transferase</keyword>
<keyword evidence="2" id="KW-0378">Hydrolase</keyword>
<dbReference type="AlphaFoldDB" id="Q4JIT1"/>
<accession>Q4JIT1</accession>
<dbReference type="PANTHER" id="PTHR11647">
    <property type="entry name" value="HYDRANTOINASE/DIHYDROPYRIMIDINASE FAMILY MEMBER"/>
    <property type="match status" value="1"/>
</dbReference>
<protein>
    <submittedName>
        <fullName evidence="2">Formyltransferase/hydrolase complex subunit A</fullName>
    </submittedName>
</protein>
<gene>
    <name evidence="2" type="primary">fhcA</name>
</gene>
<dbReference type="PANTHER" id="PTHR11647:SF1">
    <property type="entry name" value="COLLAPSIN RESPONSE MEDIATOR PROTEIN"/>
    <property type="match status" value="1"/>
</dbReference>
<evidence type="ECO:0000259" key="1">
    <source>
        <dbReference type="Pfam" id="PF07969"/>
    </source>
</evidence>
<proteinExistence type="predicted"/>
<dbReference type="InterPro" id="IPR032466">
    <property type="entry name" value="Metal_Hydrolase"/>
</dbReference>
<dbReference type="Pfam" id="PF07969">
    <property type="entry name" value="Amidohydro_3"/>
    <property type="match status" value="1"/>
</dbReference>
<dbReference type="GO" id="GO:0016810">
    <property type="term" value="F:hydrolase activity, acting on carbon-nitrogen (but not peptide) bonds"/>
    <property type="evidence" value="ECO:0007669"/>
    <property type="project" value="InterPro"/>
</dbReference>
<dbReference type="Gene3D" id="3.20.20.140">
    <property type="entry name" value="Metal-dependent hydrolases"/>
    <property type="match status" value="1"/>
</dbReference>
<dbReference type="NCBIfam" id="TIGR03121">
    <property type="entry name" value="one_C_dehyd_A"/>
    <property type="match status" value="1"/>
</dbReference>
<sequence length="541" mass="59199">MLRITGGKVHDPANGILGAVKDICIQDGRIVSRVEAGRSIDASGMVIFPGGVDIHTHVAGAALNFARGVTPESYRRAAPFIHTPELRAGLGGITPTTFATGYMYAAMGWTTVTEAAVPILSARHTHEELRDIPILDKASLVLMANNEIVLDLLEAGEVERARHVVAWLIWASKAYGVKAVNPGGVVAWKYGKNANTLSAPVDGYRRVTPAGIIASLAGIIDDLHLPHPLHLHCNNLGIPGNVSTTLETMKVLEGRRAHMAHLQFHAYGGDGWGTLRSEAAILAEYFNAHSNLTADAGAILFGDATTITADGPWEHVLHQLTGRKWSNVDVENETGCGIVPYTYKERSLVNAVQWAVGLELLLLINDPWRIFLTTDHPNGGGFWRYPELIRLLRDADYRRECLKKLPPKAQKRIVLADLDRQYTLSEIAIITSAGPARALGLSQKGHLGVGADADITLYEENPPGGLMFEHPRYVIKGGEIVVEEGEIRAMSQGREFIAQPSFDESIEEYLRPLFEKVYTISFDNYPVEMEHIARPDIQACK</sequence>
<feature type="domain" description="Amidohydrolase 3" evidence="1">
    <location>
        <begin position="40"/>
        <end position="482"/>
    </location>
</feature>
<evidence type="ECO:0000313" key="2">
    <source>
        <dbReference type="EMBL" id="AAY96680.1"/>
    </source>
</evidence>
<dbReference type="SUPFAM" id="SSF51556">
    <property type="entry name" value="Metallo-dependent hydrolases"/>
    <property type="match status" value="1"/>
</dbReference>
<organism evidence="2">
    <name type="scientific">uncultured bacterium BAC10-4</name>
    <dbReference type="NCBI Taxonomy" id="333425"/>
    <lineage>
        <taxon>Bacteria</taxon>
        <taxon>environmental samples</taxon>
    </lineage>
</organism>
<dbReference type="GO" id="GO:0016740">
    <property type="term" value="F:transferase activity"/>
    <property type="evidence" value="ECO:0007669"/>
    <property type="project" value="UniProtKB-KW"/>
</dbReference>
<name>Q4JIT1_9BACT</name>
<reference evidence="2" key="2">
    <citation type="journal article" date="2005" name="J. Bacteriol.">
        <title>MtdC, a novel class of methylene tetrahydromethanopterin dehydrogenases.</title>
        <authorList>
            <person name="Vorholt J.A."/>
            <person name="Kalyuzhnaya M.G."/>
            <person name="Hagemeier C.H."/>
            <person name="Lidstrom M.E."/>
            <person name="Chistoserdova L."/>
        </authorList>
    </citation>
    <scope>NUCLEOTIDE SEQUENCE</scope>
</reference>
<dbReference type="PIRSF" id="PIRSF006453">
    <property type="entry name" value="FwdA"/>
    <property type="match status" value="1"/>
</dbReference>